<keyword evidence="1" id="KW-0004">4Fe-4S</keyword>
<feature type="compositionally biased region" description="Basic and acidic residues" evidence="5">
    <location>
        <begin position="129"/>
        <end position="138"/>
    </location>
</feature>
<protein>
    <submittedName>
        <fullName evidence="7">Molybdopterin oxidoreductase iron-sulfur binding subunit</fullName>
    </submittedName>
</protein>
<name>H5SP32_9BACT</name>
<dbReference type="Pfam" id="PF12797">
    <property type="entry name" value="Fer4_2"/>
    <property type="match status" value="1"/>
</dbReference>
<dbReference type="InterPro" id="IPR017900">
    <property type="entry name" value="4Fe4S_Fe_S_CS"/>
</dbReference>
<feature type="domain" description="4Fe-4S ferredoxin-type" evidence="6">
    <location>
        <begin position="59"/>
        <end position="90"/>
    </location>
</feature>
<dbReference type="CDD" id="cd10551">
    <property type="entry name" value="PsrB"/>
    <property type="match status" value="1"/>
</dbReference>
<dbReference type="AlphaFoldDB" id="H5SP32"/>
<evidence type="ECO:0000256" key="1">
    <source>
        <dbReference type="ARBA" id="ARBA00022485"/>
    </source>
</evidence>
<organism evidence="7">
    <name type="scientific">uncultured Acetothermia bacterium</name>
    <dbReference type="NCBI Taxonomy" id="236499"/>
    <lineage>
        <taxon>Bacteria</taxon>
        <taxon>Candidatus Bipolaricaulota</taxon>
        <taxon>environmental samples</taxon>
    </lineage>
</organism>
<accession>H5SP32</accession>
<dbReference type="Gene3D" id="3.30.70.20">
    <property type="match status" value="2"/>
</dbReference>
<proteinExistence type="predicted"/>
<evidence type="ECO:0000313" key="7">
    <source>
        <dbReference type="EMBL" id="BAL57918.1"/>
    </source>
</evidence>
<dbReference type="PROSITE" id="PS51379">
    <property type="entry name" value="4FE4S_FER_2"/>
    <property type="match status" value="3"/>
</dbReference>
<dbReference type="InterPro" id="IPR050954">
    <property type="entry name" value="ET_IronSulfur_Cluster-Binding"/>
</dbReference>
<dbReference type="GO" id="GO:0051539">
    <property type="term" value="F:4 iron, 4 sulfur cluster binding"/>
    <property type="evidence" value="ECO:0007669"/>
    <property type="project" value="UniProtKB-KW"/>
</dbReference>
<gene>
    <name evidence="7" type="ORF">HGMM_F52F12C21</name>
</gene>
<evidence type="ECO:0000256" key="4">
    <source>
        <dbReference type="ARBA" id="ARBA00023014"/>
    </source>
</evidence>
<dbReference type="EMBL" id="AP011788">
    <property type="protein sequence ID" value="BAL57918.1"/>
    <property type="molecule type" value="Genomic_DNA"/>
</dbReference>
<feature type="domain" description="4Fe-4S ferredoxin-type" evidence="6">
    <location>
        <begin position="91"/>
        <end position="120"/>
    </location>
</feature>
<dbReference type="PANTHER" id="PTHR43177">
    <property type="entry name" value="PROTEIN NRFC"/>
    <property type="match status" value="1"/>
</dbReference>
<feature type="domain" description="4Fe-4S ferredoxin-type" evidence="6">
    <location>
        <begin position="4"/>
        <end position="34"/>
    </location>
</feature>
<keyword evidence="3" id="KW-0408">Iron</keyword>
<dbReference type="Pfam" id="PF13247">
    <property type="entry name" value="Fer4_11"/>
    <property type="match status" value="1"/>
</dbReference>
<evidence type="ECO:0000256" key="2">
    <source>
        <dbReference type="ARBA" id="ARBA00022723"/>
    </source>
</evidence>
<dbReference type="GO" id="GO:0046872">
    <property type="term" value="F:metal ion binding"/>
    <property type="evidence" value="ECO:0007669"/>
    <property type="project" value="UniProtKB-KW"/>
</dbReference>
<dbReference type="InterPro" id="IPR017896">
    <property type="entry name" value="4Fe4S_Fe-S-bd"/>
</dbReference>
<reference evidence="7" key="2">
    <citation type="journal article" date="2012" name="PLoS ONE">
        <title>A Deeply Branching Thermophilic Bacterium with an Ancient Acetyl-CoA Pathway Dominates a Subsurface Ecosystem.</title>
        <authorList>
            <person name="Takami H."/>
            <person name="Noguchi H."/>
            <person name="Takaki Y."/>
            <person name="Uchiyama I."/>
            <person name="Toyoda A."/>
            <person name="Nishi S."/>
            <person name="Chee G.-J."/>
            <person name="Arai W."/>
            <person name="Nunoura T."/>
            <person name="Itoh T."/>
            <person name="Hattori M."/>
            <person name="Takai K."/>
        </authorList>
    </citation>
    <scope>NUCLEOTIDE SEQUENCE</scope>
</reference>
<reference evidence="7" key="1">
    <citation type="journal article" date="2005" name="Environ. Microbiol.">
        <title>Genetic and functional properties of uncultivated thermophilic crenarchaeotes from a subsurface gold mine as revealed by analysis of genome fragments.</title>
        <authorList>
            <person name="Nunoura T."/>
            <person name="Hirayama H."/>
            <person name="Takami H."/>
            <person name="Oida H."/>
            <person name="Nishi S."/>
            <person name="Shimamura S."/>
            <person name="Suzuki Y."/>
            <person name="Inagaki F."/>
            <person name="Takai K."/>
            <person name="Nealson K.H."/>
            <person name="Horikoshi K."/>
        </authorList>
    </citation>
    <scope>NUCLEOTIDE SEQUENCE</scope>
</reference>
<evidence type="ECO:0000256" key="5">
    <source>
        <dbReference type="SAM" id="MobiDB-lite"/>
    </source>
</evidence>
<evidence type="ECO:0000259" key="6">
    <source>
        <dbReference type="PROSITE" id="PS51379"/>
    </source>
</evidence>
<keyword evidence="4" id="KW-0411">Iron-sulfur</keyword>
<sequence length="239" mass="27077">MPRWGMVIDLDKCTACQACVVACRAENTVPFAGPEESEKNRPIFWMQLLSLIEGEYPRVRAQFIPRPCMHCDNPPCVQVCPVGATWKAEDGLVVQDYDRCIGCRYCMVACPYGARFFNWYRPSWPAPLERQHNPDKSPHRPPTGGRQGPEVRPVGVVEKCTFCIHRLEKAKQKAKAEGREVRDGDYVTACTQTCPAKAIYFGDLDDPNSEVFKLSRSRRAFRLLEELGTEPRVYYLAGG</sequence>
<dbReference type="PROSITE" id="PS00198">
    <property type="entry name" value="4FE4S_FER_1"/>
    <property type="match status" value="1"/>
</dbReference>
<keyword evidence="2" id="KW-0479">Metal-binding</keyword>
<feature type="region of interest" description="Disordered" evidence="5">
    <location>
        <begin position="128"/>
        <end position="151"/>
    </location>
</feature>
<dbReference type="PANTHER" id="PTHR43177:SF3">
    <property type="entry name" value="PROTEIN NRFC HOMOLOG"/>
    <property type="match status" value="1"/>
</dbReference>
<evidence type="ECO:0000256" key="3">
    <source>
        <dbReference type="ARBA" id="ARBA00023004"/>
    </source>
</evidence>
<dbReference type="SUPFAM" id="SSF54862">
    <property type="entry name" value="4Fe-4S ferredoxins"/>
    <property type="match status" value="1"/>
</dbReference>